<evidence type="ECO:0000256" key="2">
    <source>
        <dbReference type="ARBA" id="ARBA00008316"/>
    </source>
</evidence>
<name>A0A0L0QLF1_VIRPA</name>
<keyword evidence="7" id="KW-0055">Arginine biosynthesis</keyword>
<dbReference type="AlphaFoldDB" id="A0A0L0QLF1"/>
<organism evidence="10 11">
    <name type="scientific">Virgibacillus pantothenticus</name>
    <dbReference type="NCBI Taxonomy" id="1473"/>
    <lineage>
        <taxon>Bacteria</taxon>
        <taxon>Bacillati</taxon>
        <taxon>Bacillota</taxon>
        <taxon>Bacilli</taxon>
        <taxon>Bacillales</taxon>
        <taxon>Bacillaceae</taxon>
        <taxon>Virgibacillus</taxon>
    </lineage>
</organism>
<keyword evidence="6 7" id="KW-0804">Transcription</keyword>
<comment type="pathway">
    <text evidence="7">Amino-acid biosynthesis; L-arginine biosynthesis [regulation].</text>
</comment>
<accession>A0A0L0QLF1</accession>
<dbReference type="EMBL" id="LGTO01000007">
    <property type="protein sequence ID" value="KNE19422.1"/>
    <property type="molecule type" value="Genomic_DNA"/>
</dbReference>
<comment type="caution">
    <text evidence="10">The sequence shown here is derived from an EMBL/GenBank/DDBJ whole genome shotgun (WGS) entry which is preliminary data.</text>
</comment>
<comment type="subcellular location">
    <subcellularLocation>
        <location evidence="1 7">Cytoplasm</location>
    </subcellularLocation>
</comment>
<dbReference type="PANTHER" id="PTHR34471:SF1">
    <property type="entry name" value="ARGININE REPRESSOR"/>
    <property type="match status" value="1"/>
</dbReference>
<dbReference type="InterPro" id="IPR020899">
    <property type="entry name" value="Arg_repress_C"/>
</dbReference>
<dbReference type="Gene3D" id="1.10.10.10">
    <property type="entry name" value="Winged helix-like DNA-binding domain superfamily/Winged helix DNA-binding domain"/>
    <property type="match status" value="1"/>
</dbReference>
<feature type="domain" description="Arginine repressor C-terminal" evidence="9">
    <location>
        <begin position="85"/>
        <end position="148"/>
    </location>
</feature>
<dbReference type="GeneID" id="66871579"/>
<keyword evidence="3 7" id="KW-0963">Cytoplasm</keyword>
<dbReference type="GO" id="GO:0005737">
    <property type="term" value="C:cytoplasm"/>
    <property type="evidence" value="ECO:0007669"/>
    <property type="project" value="UniProtKB-SubCell"/>
</dbReference>
<dbReference type="InterPro" id="IPR036388">
    <property type="entry name" value="WH-like_DNA-bd_sf"/>
</dbReference>
<dbReference type="InterPro" id="IPR036390">
    <property type="entry name" value="WH_DNA-bd_sf"/>
</dbReference>
<keyword evidence="5 7" id="KW-0238">DNA-binding</keyword>
<gene>
    <name evidence="7" type="primary">argR</name>
    <name evidence="10" type="ORF">AFK71_13060</name>
</gene>
<dbReference type="GO" id="GO:0051259">
    <property type="term" value="P:protein complex oligomerization"/>
    <property type="evidence" value="ECO:0007669"/>
    <property type="project" value="InterPro"/>
</dbReference>
<dbReference type="SUPFAM" id="SSF46785">
    <property type="entry name" value="Winged helix' DNA-binding domain"/>
    <property type="match status" value="1"/>
</dbReference>
<dbReference type="PRINTS" id="PR01467">
    <property type="entry name" value="ARGREPRESSOR"/>
</dbReference>
<evidence type="ECO:0000256" key="5">
    <source>
        <dbReference type="ARBA" id="ARBA00023125"/>
    </source>
</evidence>
<dbReference type="GO" id="GO:0003677">
    <property type="term" value="F:DNA binding"/>
    <property type="evidence" value="ECO:0007669"/>
    <property type="project" value="UniProtKB-KW"/>
</dbReference>
<feature type="domain" description="Arginine repressor DNA-binding" evidence="8">
    <location>
        <begin position="1"/>
        <end position="66"/>
    </location>
</feature>
<dbReference type="Pfam" id="PF01316">
    <property type="entry name" value="Arg_repressor"/>
    <property type="match status" value="1"/>
</dbReference>
<dbReference type="GO" id="GO:1900079">
    <property type="term" value="P:regulation of arginine biosynthetic process"/>
    <property type="evidence" value="ECO:0007669"/>
    <property type="project" value="UniProtKB-UniRule"/>
</dbReference>
<dbReference type="OrthoDB" id="9807089at2"/>
<keyword evidence="11" id="KW-1185">Reference proteome</keyword>
<dbReference type="Pfam" id="PF02863">
    <property type="entry name" value="Arg_repressor_C"/>
    <property type="match status" value="1"/>
</dbReference>
<keyword evidence="4 7" id="KW-0805">Transcription regulation</keyword>
<sequence>MSKQDRQEKIRELLRINEVRTQKDLWKLLKDCGYNVTQTTISRDIQEMQIRKEYSPDGVERYRLSNHIKEENSDFPIKQLQQFYSDAIQSIEATGVFVIIKTEPGNAKAIGYLMESLNWTPVVGVISGDDNCLLLCRTKSEADKVKKKCMTIWNKDTT</sequence>
<evidence type="ECO:0000256" key="7">
    <source>
        <dbReference type="HAMAP-Rule" id="MF_00173"/>
    </source>
</evidence>
<evidence type="ECO:0000256" key="3">
    <source>
        <dbReference type="ARBA" id="ARBA00022490"/>
    </source>
</evidence>
<protein>
    <recommendedName>
        <fullName evidence="7">Arginine repressor</fullName>
    </recommendedName>
</protein>
<keyword evidence="7" id="KW-0028">Amino-acid biosynthesis</keyword>
<dbReference type="Gene3D" id="3.30.1360.40">
    <property type="match status" value="1"/>
</dbReference>
<dbReference type="InterPro" id="IPR036251">
    <property type="entry name" value="Arg_repress_C_sf"/>
</dbReference>
<comment type="similarity">
    <text evidence="2 7">Belongs to the ArgR family.</text>
</comment>
<evidence type="ECO:0000256" key="1">
    <source>
        <dbReference type="ARBA" id="ARBA00004496"/>
    </source>
</evidence>
<dbReference type="RefSeq" id="WP_050351954.1">
    <property type="nucleotide sequence ID" value="NZ_BOSN01000002.1"/>
</dbReference>
<dbReference type="PATRIC" id="fig|1473.5.peg.1203"/>
<dbReference type="InterPro" id="IPR001669">
    <property type="entry name" value="Arg_repress"/>
</dbReference>
<evidence type="ECO:0000256" key="4">
    <source>
        <dbReference type="ARBA" id="ARBA00023015"/>
    </source>
</evidence>
<comment type="function">
    <text evidence="7">Regulates arginine biosynthesis genes.</text>
</comment>
<dbReference type="UniPathway" id="UPA00068"/>
<evidence type="ECO:0000256" key="6">
    <source>
        <dbReference type="ARBA" id="ARBA00023163"/>
    </source>
</evidence>
<dbReference type="GO" id="GO:0006526">
    <property type="term" value="P:L-arginine biosynthetic process"/>
    <property type="evidence" value="ECO:0007669"/>
    <property type="project" value="UniProtKB-UniPathway"/>
</dbReference>
<keyword evidence="7" id="KW-0678">Repressor</keyword>
<dbReference type="HAMAP" id="MF_00173">
    <property type="entry name" value="Arg_repressor"/>
    <property type="match status" value="1"/>
</dbReference>
<proteinExistence type="inferred from homology"/>
<evidence type="ECO:0000259" key="9">
    <source>
        <dbReference type="Pfam" id="PF02863"/>
    </source>
</evidence>
<dbReference type="GO" id="GO:0003700">
    <property type="term" value="F:DNA-binding transcription factor activity"/>
    <property type="evidence" value="ECO:0007669"/>
    <property type="project" value="UniProtKB-UniRule"/>
</dbReference>
<reference evidence="11" key="1">
    <citation type="submission" date="2015-07" db="EMBL/GenBank/DDBJ databases">
        <title>Fjat-10053 dsm26.</title>
        <authorList>
            <person name="Liu B."/>
            <person name="Wang J."/>
            <person name="Zhu Y."/>
            <person name="Liu G."/>
            <person name="Chen Q."/>
            <person name="Chen Z."/>
            <person name="Lan J."/>
            <person name="Che J."/>
            <person name="Ge C."/>
            <person name="Shi H."/>
            <person name="Pan Z."/>
            <person name="Liu X."/>
        </authorList>
    </citation>
    <scope>NUCLEOTIDE SEQUENCE [LARGE SCALE GENOMIC DNA]</scope>
    <source>
        <strain evidence="11">DSM 26</strain>
    </source>
</reference>
<dbReference type="SUPFAM" id="SSF55252">
    <property type="entry name" value="C-terminal domain of arginine repressor"/>
    <property type="match status" value="1"/>
</dbReference>
<dbReference type="GO" id="GO:0034618">
    <property type="term" value="F:arginine binding"/>
    <property type="evidence" value="ECO:0007669"/>
    <property type="project" value="InterPro"/>
</dbReference>
<evidence type="ECO:0000259" key="8">
    <source>
        <dbReference type="Pfam" id="PF01316"/>
    </source>
</evidence>
<evidence type="ECO:0000313" key="10">
    <source>
        <dbReference type="EMBL" id="KNE19422.1"/>
    </source>
</evidence>
<evidence type="ECO:0000313" key="11">
    <source>
        <dbReference type="Proteomes" id="UP000036780"/>
    </source>
</evidence>
<dbReference type="Proteomes" id="UP000036780">
    <property type="component" value="Unassembled WGS sequence"/>
</dbReference>
<dbReference type="InterPro" id="IPR020900">
    <property type="entry name" value="Arg_repress_DNA-bd"/>
</dbReference>
<dbReference type="PANTHER" id="PTHR34471">
    <property type="entry name" value="ARGININE REPRESSOR"/>
    <property type="match status" value="1"/>
</dbReference>